<feature type="compositionally biased region" description="Low complexity" evidence="10">
    <location>
        <begin position="51"/>
        <end position="61"/>
    </location>
</feature>
<dbReference type="SMART" id="SM00184">
    <property type="entry name" value="RING"/>
    <property type="match status" value="1"/>
</dbReference>
<comment type="catalytic activity">
    <reaction evidence="1">
        <text>S-ubiquitinyl-[E2 ubiquitin-conjugating enzyme]-L-cysteine + [acceptor protein]-L-lysine = [E2 ubiquitin-conjugating enzyme]-L-cysteine + N(6)-ubiquitinyl-[acceptor protein]-L-lysine.</text>
        <dbReference type="EC" id="2.3.2.27"/>
    </reaction>
</comment>
<evidence type="ECO:0000256" key="5">
    <source>
        <dbReference type="ARBA" id="ARBA00022679"/>
    </source>
</evidence>
<keyword evidence="8" id="KW-0862">Zinc</keyword>
<dbReference type="CDD" id="cd09633">
    <property type="entry name" value="Deltex_C"/>
    <property type="match status" value="1"/>
</dbReference>
<evidence type="ECO:0000259" key="11">
    <source>
        <dbReference type="PROSITE" id="PS50089"/>
    </source>
</evidence>
<keyword evidence="7 9" id="KW-0863">Zinc-finger</keyword>
<evidence type="ECO:0000256" key="6">
    <source>
        <dbReference type="ARBA" id="ARBA00022723"/>
    </source>
</evidence>
<evidence type="ECO:0000256" key="8">
    <source>
        <dbReference type="ARBA" id="ARBA00022833"/>
    </source>
</evidence>
<feature type="region of interest" description="Disordered" evidence="10">
    <location>
        <begin position="790"/>
        <end position="813"/>
    </location>
</feature>
<dbReference type="PROSITE" id="PS00518">
    <property type="entry name" value="ZF_RING_1"/>
    <property type="match status" value="1"/>
</dbReference>
<dbReference type="Gene3D" id="3.30.40.10">
    <property type="entry name" value="Zinc/RING finger domain, C3HC4 (zinc finger)"/>
    <property type="match status" value="1"/>
</dbReference>
<feature type="compositionally biased region" description="Polar residues" evidence="10">
    <location>
        <begin position="203"/>
        <end position="215"/>
    </location>
</feature>
<dbReference type="RefSeq" id="XP_045547581.1">
    <property type="nucleotide sequence ID" value="XM_045691625.1"/>
</dbReference>
<evidence type="ECO:0000256" key="7">
    <source>
        <dbReference type="ARBA" id="ARBA00022771"/>
    </source>
</evidence>
<dbReference type="GeneID" id="106565470"/>
<feature type="domain" description="RING-type" evidence="11">
    <location>
        <begin position="821"/>
        <end position="860"/>
    </location>
</feature>
<keyword evidence="6" id="KW-0479">Metal-binding</keyword>
<keyword evidence="12" id="KW-1185">Reference proteome</keyword>
<organism evidence="12 13">
    <name type="scientific">Salmo salar</name>
    <name type="common">Atlantic salmon</name>
    <dbReference type="NCBI Taxonomy" id="8030"/>
    <lineage>
        <taxon>Eukaryota</taxon>
        <taxon>Metazoa</taxon>
        <taxon>Chordata</taxon>
        <taxon>Craniata</taxon>
        <taxon>Vertebrata</taxon>
        <taxon>Euteleostomi</taxon>
        <taxon>Actinopterygii</taxon>
        <taxon>Neopterygii</taxon>
        <taxon>Teleostei</taxon>
        <taxon>Protacanthopterygii</taxon>
        <taxon>Salmoniformes</taxon>
        <taxon>Salmonidae</taxon>
        <taxon>Salmoninae</taxon>
        <taxon>Salmo</taxon>
    </lineage>
</organism>
<dbReference type="InterPro" id="IPR039398">
    <property type="entry name" value="Deltex_fam"/>
</dbReference>
<evidence type="ECO:0000256" key="1">
    <source>
        <dbReference type="ARBA" id="ARBA00000900"/>
    </source>
</evidence>
<comment type="similarity">
    <text evidence="3">Belongs to the Deltex family.</text>
</comment>
<dbReference type="SUPFAM" id="SSF57850">
    <property type="entry name" value="RING/U-box"/>
    <property type="match status" value="1"/>
</dbReference>
<comment type="pathway">
    <text evidence="2">Protein modification; protein ubiquitination.</text>
</comment>
<feature type="region of interest" description="Disordered" evidence="10">
    <location>
        <begin position="1"/>
        <end position="61"/>
    </location>
</feature>
<keyword evidence="5" id="KW-0808">Transferase</keyword>
<evidence type="ECO:0000313" key="12">
    <source>
        <dbReference type="Proteomes" id="UP001652741"/>
    </source>
</evidence>
<evidence type="ECO:0000256" key="10">
    <source>
        <dbReference type="SAM" id="MobiDB-lite"/>
    </source>
</evidence>
<dbReference type="Proteomes" id="UP001652741">
    <property type="component" value="Chromosome ssa12"/>
</dbReference>
<dbReference type="PANTHER" id="PTHR12622">
    <property type="entry name" value="DELTEX-RELATED"/>
    <property type="match status" value="1"/>
</dbReference>
<dbReference type="PROSITE" id="PS50089">
    <property type="entry name" value="ZF_RING_2"/>
    <property type="match status" value="1"/>
</dbReference>
<evidence type="ECO:0000256" key="9">
    <source>
        <dbReference type="PROSITE-ProRule" id="PRU00175"/>
    </source>
</evidence>
<name>A0ABM3CLZ6_SALSA</name>
<feature type="region of interest" description="Disordered" evidence="10">
    <location>
        <begin position="76"/>
        <end position="263"/>
    </location>
</feature>
<feature type="compositionally biased region" description="Polar residues" evidence="10">
    <location>
        <begin position="19"/>
        <end position="50"/>
    </location>
</feature>
<dbReference type="InterPro" id="IPR013083">
    <property type="entry name" value="Znf_RING/FYVE/PHD"/>
</dbReference>
<dbReference type="InterPro" id="IPR039399">
    <property type="entry name" value="Deltex_C_sf"/>
</dbReference>
<dbReference type="RefSeq" id="XP_045547580.1">
    <property type="nucleotide sequence ID" value="XM_045691624.1"/>
</dbReference>
<dbReference type="InterPro" id="IPR018957">
    <property type="entry name" value="Znf_C3HC4_RING-type"/>
</dbReference>
<dbReference type="InterPro" id="IPR001841">
    <property type="entry name" value="Znf_RING"/>
</dbReference>
<feature type="compositionally biased region" description="Polar residues" evidence="10">
    <location>
        <begin position="103"/>
        <end position="114"/>
    </location>
</feature>
<feature type="compositionally biased region" description="Polar residues" evidence="10">
    <location>
        <begin position="143"/>
        <end position="155"/>
    </location>
</feature>
<dbReference type="Pfam" id="PF00097">
    <property type="entry name" value="zf-C3HC4"/>
    <property type="match status" value="1"/>
</dbReference>
<dbReference type="InterPro" id="IPR017907">
    <property type="entry name" value="Znf_RING_CS"/>
</dbReference>
<sequence>MSDVEDMDTSTTEMDRNNEVSGPEQQRTPYPSQIQIHVPTGTSSGPATVIQSQPQRSSVSQSAFTYKLFLQAEISEDVSEEDASSSARDTADRYSGTSGGGTPSATCVNIPSSDNDPDLYQADNDFKVKHPSAPLYDPRHFGNPQSSSSKETSVDSPAEGDNGSTRNKQSQRDQHSPINPQSTQDEDPDLYQAPLYDPRHFGNPQSSSSKETSVDSPAEGDNGSTRNKQSQRDQHSPINPQSTQDEDLNQAKDETEEKQTTGALDEATVYVSVEWPWKATLSWKSTLQKSLQSWFNNNFKKTECTVGRVNGNVAEVKIHPPSVVEDLLKQKETQVTFKDKAKTSATVRFHRAIPPAFIKLWNQSNCKPSSMEVLPPTSAHMPQDVKLPITVSASIDIGGYKPEVRAALLRHYHTTDHKLAVKGSFDEVNQIYRELTKIVRETETEPEADWNDNAEAAQSMTHNGMKTHEDPGQKEIGFPVPLIQFVYLNQAYRKEMEDIEKRNGVKISAEVKLSIKEDTQKTGRDFMLTKAHQEFSDFFQKRVVDLDSISTHLTPGDPGDLMNMLKNIQNEETRLVLNVSANGCVVFGPAQNIMAVNKAFGMKTTVMTFGMDHSSTEEASGFAGGPVSRSPKTPRMIGMDIKDPLLLHGLAMDQTHWDLMKSAFHEKITAIKNTFGVDFMEEKSPGKVKIKTRPTTSPAVSLESNAIRALMHLYQKVATSAMSFHLLDTTHAKTVGDKLEEIHPRHRCVWAGENYGPWRLIGLPQHLGPAVKELEMMLKRPMFKEDKHKIEFPGDRSSTGAATGGAVRDGGATGGPEDDNCPICMDRFINKMKLSCSHEFCTDCLEKAVEFSGPSCPLCKDVFGKVEGDQPEGTMKVSHDRYRSIPGYHGYGVIVIDYVIPSGKQTKKHSNPGKGFIGAHRTAYLPDNQEGNEVLKLLMRAFDQKLIFTVGTSRTTGTDDCVTWNDIHHKTNIDGGAQGFGYPDPDYLSRVKNELKAKGIE</sequence>
<feature type="compositionally biased region" description="Basic and acidic residues" evidence="10">
    <location>
        <begin position="249"/>
        <end position="259"/>
    </location>
</feature>
<evidence type="ECO:0000313" key="14">
    <source>
        <dbReference type="RefSeq" id="XP_045547581.1"/>
    </source>
</evidence>
<gene>
    <name evidence="13 14" type="primary">LOC106565470</name>
</gene>
<dbReference type="EC" id="2.3.2.27" evidence="4"/>
<evidence type="ECO:0000256" key="3">
    <source>
        <dbReference type="ARBA" id="ARBA00009413"/>
    </source>
</evidence>
<dbReference type="Pfam" id="PF18102">
    <property type="entry name" value="DTC"/>
    <property type="match status" value="1"/>
</dbReference>
<evidence type="ECO:0000256" key="4">
    <source>
        <dbReference type="ARBA" id="ARBA00012483"/>
    </source>
</evidence>
<accession>A0ABM3CLZ6</accession>
<evidence type="ECO:0000256" key="2">
    <source>
        <dbReference type="ARBA" id="ARBA00004906"/>
    </source>
</evidence>
<evidence type="ECO:0000313" key="13">
    <source>
        <dbReference type="RefSeq" id="XP_045547580.1"/>
    </source>
</evidence>
<proteinExistence type="inferred from homology"/>
<reference evidence="13 14" key="1">
    <citation type="submission" date="2025-05" db="UniProtKB">
        <authorList>
            <consortium name="RefSeq"/>
        </authorList>
    </citation>
    <scope>IDENTIFICATION</scope>
</reference>
<dbReference type="InterPro" id="IPR039396">
    <property type="entry name" value="Deltex_C"/>
</dbReference>
<dbReference type="Gene3D" id="3.30.390.130">
    <property type="match status" value="1"/>
</dbReference>
<protein>
    <recommendedName>
        <fullName evidence="4">RING-type E3 ubiquitin transferase</fullName>
        <ecNumber evidence="4">2.3.2.27</ecNumber>
    </recommendedName>
</protein>